<feature type="transmembrane region" description="Helical" evidence="6">
    <location>
        <begin position="70"/>
        <end position="89"/>
    </location>
</feature>
<evidence type="ECO:0000256" key="2">
    <source>
        <dbReference type="ARBA" id="ARBA00022448"/>
    </source>
</evidence>
<comment type="subcellular location">
    <subcellularLocation>
        <location evidence="1">Membrane</location>
        <topology evidence="1">Multi-pass membrane protein</topology>
    </subcellularLocation>
</comment>
<dbReference type="OrthoDB" id="3257095at2759"/>
<dbReference type="GO" id="GO:0006865">
    <property type="term" value="P:amino acid transport"/>
    <property type="evidence" value="ECO:0007669"/>
    <property type="project" value="InterPro"/>
</dbReference>
<feature type="transmembrane region" description="Helical" evidence="6">
    <location>
        <begin position="121"/>
        <end position="140"/>
    </location>
</feature>
<keyword evidence="5 6" id="KW-0472">Membrane</keyword>
<feature type="transmembrane region" description="Helical" evidence="6">
    <location>
        <begin position="370"/>
        <end position="390"/>
    </location>
</feature>
<feature type="transmembrane region" description="Helical" evidence="6">
    <location>
        <begin position="191"/>
        <end position="209"/>
    </location>
</feature>
<evidence type="ECO:0008006" key="9">
    <source>
        <dbReference type="Google" id="ProtNLM"/>
    </source>
</evidence>
<dbReference type="GO" id="GO:0016020">
    <property type="term" value="C:membrane"/>
    <property type="evidence" value="ECO:0007669"/>
    <property type="project" value="UniProtKB-SubCell"/>
</dbReference>
<keyword evidence="8" id="KW-1185">Reference proteome</keyword>
<feature type="transmembrane region" description="Helical" evidence="6">
    <location>
        <begin position="160"/>
        <end position="179"/>
    </location>
</feature>
<dbReference type="Gene3D" id="1.20.1740.10">
    <property type="entry name" value="Amino acid/polyamine transporter I"/>
    <property type="match status" value="1"/>
</dbReference>
<dbReference type="InterPro" id="IPR002293">
    <property type="entry name" value="AA/rel_permease1"/>
</dbReference>
<evidence type="ECO:0000256" key="6">
    <source>
        <dbReference type="SAM" id="Phobius"/>
    </source>
</evidence>
<gene>
    <name evidence="7" type="ORF">N0V87_004213</name>
</gene>
<feature type="transmembrane region" description="Helical" evidence="6">
    <location>
        <begin position="396"/>
        <end position="420"/>
    </location>
</feature>
<evidence type="ECO:0000256" key="5">
    <source>
        <dbReference type="ARBA" id="ARBA00023136"/>
    </source>
</evidence>
<keyword evidence="3 6" id="KW-0812">Transmembrane</keyword>
<dbReference type="AlphaFoldDB" id="A0A9W8X0S1"/>
<dbReference type="PROSITE" id="PS00218">
    <property type="entry name" value="AMINO_ACID_PERMEASE_1"/>
    <property type="match status" value="1"/>
</dbReference>
<dbReference type="PANTHER" id="PTHR45649">
    <property type="entry name" value="AMINO-ACID PERMEASE BAT1"/>
    <property type="match status" value="1"/>
</dbReference>
<feature type="transmembrane region" description="Helical" evidence="6">
    <location>
        <begin position="473"/>
        <end position="491"/>
    </location>
</feature>
<comment type="caution">
    <text evidence="7">The sequence shown here is derived from an EMBL/GenBank/DDBJ whole genome shotgun (WGS) entry which is preliminary data.</text>
</comment>
<evidence type="ECO:0000256" key="3">
    <source>
        <dbReference type="ARBA" id="ARBA00022692"/>
    </source>
</evidence>
<dbReference type="GO" id="GO:0022857">
    <property type="term" value="F:transmembrane transporter activity"/>
    <property type="evidence" value="ECO:0007669"/>
    <property type="project" value="InterPro"/>
</dbReference>
<feature type="transmembrane region" description="Helical" evidence="6">
    <location>
        <begin position="36"/>
        <end position="63"/>
    </location>
</feature>
<dbReference type="PANTHER" id="PTHR45649:SF8">
    <property type="entry name" value="PERMEASE, PUTATIVE-RELATED"/>
    <property type="match status" value="1"/>
</dbReference>
<keyword evidence="2" id="KW-0813">Transport</keyword>
<evidence type="ECO:0000313" key="7">
    <source>
        <dbReference type="EMBL" id="KAJ4338065.1"/>
    </source>
</evidence>
<reference evidence="7" key="1">
    <citation type="submission" date="2022-10" db="EMBL/GenBank/DDBJ databases">
        <title>Tapping the CABI collections for fungal endophytes: first genome assemblies for Collariella, Neodidymelliopsis, Ascochyta clinopodiicola, Didymella pomorum, Didymosphaeria variabile, Neocosmospora piperis and Neocucurbitaria cava.</title>
        <authorList>
            <person name="Hill R."/>
        </authorList>
    </citation>
    <scope>NUCLEOTIDE SEQUENCE</scope>
    <source>
        <strain evidence="7">IMI 360193</strain>
    </source>
</reference>
<proteinExistence type="predicted"/>
<accession>A0A9W8X0S1</accession>
<dbReference type="InterPro" id="IPR004840">
    <property type="entry name" value="Amino_acid_permease_CS"/>
</dbReference>
<dbReference type="Pfam" id="PF13520">
    <property type="entry name" value="AA_permease_2"/>
    <property type="match status" value="1"/>
</dbReference>
<feature type="transmembrane region" description="Helical" evidence="6">
    <location>
        <begin position="310"/>
        <end position="335"/>
    </location>
</feature>
<sequence length="510" mass="55131">MSVTPNSDPEKKIEVFDEDDAVLAQLGYTQELKRSFGLIGMVGFSFSIVTSWTALSGVLIIGVETGGPPVMIWGWLATCVFTLAVAYSMAEMCSAYPLAGGQYSWVAILAPTSWARGFSYICGWFMLIGILAMGATNNFIATNFILGTAQLNYGFTIERWHTVLCAYLITLVAMVSNIYCPHILNKLSKAILAWNMLSFVVCLATILATNDHKQSPSFVFSDFQNFTGWTPPYAVVLGLLQSAYGMCCYDAPAHMTEEIKNARKQAPRAIVMAVYMGFITGFAWLIALSFCIGDLDATATTATGVPVIEILFNSTGSVAGASALTSMISIICLVASNSLMAEGSRSLYAFARDQGLPFSDLLSKVSSRSVPVYAILLTGLVQIAFNSIYFGTVTGFNTIVAIATQGFYLSYAMPLLARIIAHFSGKKTRLEGPYSLGRYGIVLNIIGFLFLAFMCIIANFPSATPVDSENMNYTSAATGLIMLFSAIFWLTTGRKKFTGPESGQLLDVPS</sequence>
<organism evidence="7 8">
    <name type="scientific">Didymella glomerata</name>
    <dbReference type="NCBI Taxonomy" id="749621"/>
    <lineage>
        <taxon>Eukaryota</taxon>
        <taxon>Fungi</taxon>
        <taxon>Dikarya</taxon>
        <taxon>Ascomycota</taxon>
        <taxon>Pezizomycotina</taxon>
        <taxon>Dothideomycetes</taxon>
        <taxon>Pleosporomycetidae</taxon>
        <taxon>Pleosporales</taxon>
        <taxon>Pleosporineae</taxon>
        <taxon>Didymellaceae</taxon>
        <taxon>Didymella</taxon>
    </lineage>
</organism>
<feature type="transmembrane region" description="Helical" evidence="6">
    <location>
        <begin position="229"/>
        <end position="249"/>
    </location>
</feature>
<dbReference type="Proteomes" id="UP001140562">
    <property type="component" value="Unassembled WGS sequence"/>
</dbReference>
<evidence type="ECO:0000313" key="8">
    <source>
        <dbReference type="Proteomes" id="UP001140562"/>
    </source>
</evidence>
<protein>
    <recommendedName>
        <fullName evidence="9">GABA permease</fullName>
    </recommendedName>
</protein>
<feature type="transmembrane region" description="Helical" evidence="6">
    <location>
        <begin position="441"/>
        <end position="461"/>
    </location>
</feature>
<keyword evidence="4 6" id="KW-1133">Transmembrane helix</keyword>
<feature type="transmembrane region" description="Helical" evidence="6">
    <location>
        <begin position="269"/>
        <end position="290"/>
    </location>
</feature>
<dbReference type="PIRSF" id="PIRSF006060">
    <property type="entry name" value="AA_transporter"/>
    <property type="match status" value="1"/>
</dbReference>
<evidence type="ECO:0000256" key="1">
    <source>
        <dbReference type="ARBA" id="ARBA00004141"/>
    </source>
</evidence>
<name>A0A9W8X0S1_9PLEO</name>
<dbReference type="EMBL" id="JAPEUV010000033">
    <property type="protein sequence ID" value="KAJ4338065.1"/>
    <property type="molecule type" value="Genomic_DNA"/>
</dbReference>
<evidence type="ECO:0000256" key="4">
    <source>
        <dbReference type="ARBA" id="ARBA00022989"/>
    </source>
</evidence>